<evidence type="ECO:0000259" key="5">
    <source>
        <dbReference type="PROSITE" id="PS50977"/>
    </source>
</evidence>
<keyword evidence="1" id="KW-0805">Transcription regulation</keyword>
<dbReference type="Proteomes" id="UP001589793">
    <property type="component" value="Unassembled WGS sequence"/>
</dbReference>
<keyword evidence="3" id="KW-0804">Transcription</keyword>
<evidence type="ECO:0000313" key="6">
    <source>
        <dbReference type="EMBL" id="MFC0672847.1"/>
    </source>
</evidence>
<evidence type="ECO:0000313" key="7">
    <source>
        <dbReference type="Proteomes" id="UP001589793"/>
    </source>
</evidence>
<dbReference type="InterPro" id="IPR050109">
    <property type="entry name" value="HTH-type_TetR-like_transc_reg"/>
</dbReference>
<evidence type="ECO:0000256" key="2">
    <source>
        <dbReference type="ARBA" id="ARBA00023125"/>
    </source>
</evidence>
<dbReference type="InterPro" id="IPR001647">
    <property type="entry name" value="HTH_TetR"/>
</dbReference>
<dbReference type="PANTHER" id="PTHR30055:SF234">
    <property type="entry name" value="HTH-TYPE TRANSCRIPTIONAL REGULATOR BETI"/>
    <property type="match status" value="1"/>
</dbReference>
<keyword evidence="2 4" id="KW-0238">DNA-binding</keyword>
<protein>
    <submittedName>
        <fullName evidence="6">TetR/AcrR family transcriptional regulator</fullName>
    </submittedName>
</protein>
<evidence type="ECO:0000256" key="3">
    <source>
        <dbReference type="ARBA" id="ARBA00023163"/>
    </source>
</evidence>
<gene>
    <name evidence="6" type="ORF">ACFFF6_02635</name>
</gene>
<dbReference type="PROSITE" id="PS50977">
    <property type="entry name" value="HTH_TETR_2"/>
    <property type="match status" value="1"/>
</dbReference>
<dbReference type="SUPFAM" id="SSF46689">
    <property type="entry name" value="Homeodomain-like"/>
    <property type="match status" value="1"/>
</dbReference>
<dbReference type="SUPFAM" id="SSF48498">
    <property type="entry name" value="Tetracyclin repressor-like, C-terminal domain"/>
    <property type="match status" value="1"/>
</dbReference>
<feature type="DNA-binding region" description="H-T-H motif" evidence="4">
    <location>
        <begin position="26"/>
        <end position="45"/>
    </location>
</feature>
<sequence length="187" mass="19293">MDSPQRTQILEAVWAVVARQGLEAVSVRSVAAAAQVSPGRVQHYFRSRSELVLASAQELIDRAASRHEAALGDPGSPRTLETLLLHAVVPGTAANPGVALSFSYIAAAVGDPRIGDVLASAQRGRIEAVAACLATQAPRVTDPARTARELVLLAEGATQAVFLGWATAAQARTSILAAIARTTAPGG</sequence>
<name>A0ABV6R784_9MICO</name>
<feature type="domain" description="HTH tetR-type" evidence="5">
    <location>
        <begin position="3"/>
        <end position="63"/>
    </location>
</feature>
<dbReference type="InterPro" id="IPR036271">
    <property type="entry name" value="Tet_transcr_reg_TetR-rel_C_sf"/>
</dbReference>
<keyword evidence="7" id="KW-1185">Reference proteome</keyword>
<dbReference type="PANTHER" id="PTHR30055">
    <property type="entry name" value="HTH-TYPE TRANSCRIPTIONAL REGULATOR RUTR"/>
    <property type="match status" value="1"/>
</dbReference>
<dbReference type="RefSeq" id="WP_376977959.1">
    <property type="nucleotide sequence ID" value="NZ_JBHLSV010000002.1"/>
</dbReference>
<evidence type="ECO:0000256" key="1">
    <source>
        <dbReference type="ARBA" id="ARBA00023015"/>
    </source>
</evidence>
<proteinExistence type="predicted"/>
<accession>A0ABV6R784</accession>
<dbReference type="EMBL" id="JBHLSV010000002">
    <property type="protein sequence ID" value="MFC0672847.1"/>
    <property type="molecule type" value="Genomic_DNA"/>
</dbReference>
<dbReference type="Pfam" id="PF00440">
    <property type="entry name" value="TetR_N"/>
    <property type="match status" value="1"/>
</dbReference>
<organism evidence="6 7">
    <name type="scientific">Brachybacterium hainanense</name>
    <dbReference type="NCBI Taxonomy" id="1541174"/>
    <lineage>
        <taxon>Bacteria</taxon>
        <taxon>Bacillati</taxon>
        <taxon>Actinomycetota</taxon>
        <taxon>Actinomycetes</taxon>
        <taxon>Micrococcales</taxon>
        <taxon>Dermabacteraceae</taxon>
        <taxon>Brachybacterium</taxon>
    </lineage>
</organism>
<dbReference type="InterPro" id="IPR009057">
    <property type="entry name" value="Homeodomain-like_sf"/>
</dbReference>
<comment type="caution">
    <text evidence="6">The sequence shown here is derived from an EMBL/GenBank/DDBJ whole genome shotgun (WGS) entry which is preliminary data.</text>
</comment>
<dbReference type="Gene3D" id="1.10.357.10">
    <property type="entry name" value="Tetracycline Repressor, domain 2"/>
    <property type="match status" value="1"/>
</dbReference>
<evidence type="ECO:0000256" key="4">
    <source>
        <dbReference type="PROSITE-ProRule" id="PRU00335"/>
    </source>
</evidence>
<reference evidence="6 7" key="1">
    <citation type="submission" date="2024-09" db="EMBL/GenBank/DDBJ databases">
        <authorList>
            <person name="Sun Q."/>
            <person name="Mori K."/>
        </authorList>
    </citation>
    <scope>NUCLEOTIDE SEQUENCE [LARGE SCALE GENOMIC DNA]</scope>
    <source>
        <strain evidence="6 7">CICC 10874</strain>
    </source>
</reference>